<dbReference type="Gene3D" id="3.40.50.1820">
    <property type="entry name" value="alpha/beta hydrolase"/>
    <property type="match status" value="1"/>
</dbReference>
<dbReference type="InterPro" id="IPR029058">
    <property type="entry name" value="AB_hydrolase_fold"/>
</dbReference>
<feature type="domain" description="Peptidase S9 prolyl oligopeptidase catalytic" evidence="3">
    <location>
        <begin position="506"/>
        <end position="711"/>
    </location>
</feature>
<evidence type="ECO:0000259" key="3">
    <source>
        <dbReference type="Pfam" id="PF00326"/>
    </source>
</evidence>
<dbReference type="SUPFAM" id="SSF53474">
    <property type="entry name" value="alpha/beta-Hydrolases"/>
    <property type="match status" value="1"/>
</dbReference>
<keyword evidence="1 4" id="KW-0378">Hydrolase</keyword>
<evidence type="ECO:0000256" key="2">
    <source>
        <dbReference type="SAM" id="MobiDB-lite"/>
    </source>
</evidence>
<dbReference type="InterPro" id="IPR001375">
    <property type="entry name" value="Peptidase_S9_cat"/>
</dbReference>
<protein>
    <submittedName>
        <fullName evidence="4">Alpha/beta fold hydrolase</fullName>
    </submittedName>
</protein>
<proteinExistence type="predicted"/>
<dbReference type="GO" id="GO:0016787">
    <property type="term" value="F:hydrolase activity"/>
    <property type="evidence" value="ECO:0007669"/>
    <property type="project" value="UniProtKB-KW"/>
</dbReference>
<evidence type="ECO:0000313" key="4">
    <source>
        <dbReference type="EMBL" id="MFC1441415.1"/>
    </source>
</evidence>
<dbReference type="EMBL" id="JBEUKS010000009">
    <property type="protein sequence ID" value="MFC1441415.1"/>
    <property type="molecule type" value="Genomic_DNA"/>
</dbReference>
<comment type="caution">
    <text evidence="4">The sequence shown here is derived from an EMBL/GenBank/DDBJ whole genome shotgun (WGS) entry which is preliminary data.</text>
</comment>
<feature type="region of interest" description="Disordered" evidence="2">
    <location>
        <begin position="439"/>
        <end position="458"/>
    </location>
</feature>
<dbReference type="Proteomes" id="UP001592581">
    <property type="component" value="Unassembled WGS sequence"/>
</dbReference>
<dbReference type="Pfam" id="PF00326">
    <property type="entry name" value="Peptidase_S9"/>
    <property type="match status" value="1"/>
</dbReference>
<dbReference type="RefSeq" id="WP_380566610.1">
    <property type="nucleotide sequence ID" value="NZ_JBEUKS010000009.1"/>
</dbReference>
<keyword evidence="5" id="KW-1185">Reference proteome</keyword>
<dbReference type="PANTHER" id="PTHR42776:SF27">
    <property type="entry name" value="DIPEPTIDYL PEPTIDASE FAMILY MEMBER 6"/>
    <property type="match status" value="1"/>
</dbReference>
<reference evidence="4 5" key="1">
    <citation type="submission" date="2024-06" db="EMBL/GenBank/DDBJ databases">
        <authorList>
            <person name="Lee S.D."/>
        </authorList>
    </citation>
    <scope>NUCLEOTIDE SEQUENCE [LARGE SCALE GENOMIC DNA]</scope>
    <source>
        <strain evidence="4 5">N1-10</strain>
    </source>
</reference>
<sequence length="718" mass="73779">MTATPLTLVGSFPHTRAAPALRRVGFTFSAGGGYAACMASSGEGSWYVESWRLDTAANEESAEQVVGGLIVGGLGSLGGPGAGAGGTDQGGAERGGAIPVALPQAPGAAPESLRSQLVSLPDGRVLVCRFQGDRYDLVVRTPASVRETFVGMLRLPGLRLMAMPSPEPGAPVAVALGSDGRAVTSVWLVSADGGVQPQQVAEFAGMSGGGVWLDRGGRMLALDHLVPGATGGPTVPSVRTVVLDLATGSVSPFLELAPGSNDRLVAADPASGLILVRSDAPGQDRLGWGVLGGDEPLRFPDCLHRTREFLRPVAIEPGRAGLPAAEQRVALQGDWGAGSTLATWRPSSGQLETLPVPAGRLGGVGHWSAAGLRLPYSSPDHPAGIATVQVDRLLEGPPEAEEPVPTMPLRLAPLQGGAAGMGSVIRILPSPRALRESRAGTSSGWRLDGSAAPGDGGRWHGARTVELAGAVGPMEAVVYGGDTWLTAQHLVVALHGGPADAWRLEFDPALQRMAGEGLAVVAVNQRGSTGYGVEYAQALQNAWGGPDLDDVLALLSSVSGQRAALGLEPASLFGVSYGAFLALLAACSAPEQIARCAVVAPFLSGPRLLAEAGPAVRALTQRLGGAHEPEDGSGARDVLRVCHRLAAPLLVVHGDRDEVVPVTQSRTLRQELLRMGHTEGADFRYVEAAGAGHEVLAEDGAPVLHELLAGFLRTGRPT</sequence>
<evidence type="ECO:0000256" key="1">
    <source>
        <dbReference type="ARBA" id="ARBA00022801"/>
    </source>
</evidence>
<gene>
    <name evidence="4" type="ORF">ABUW04_24450</name>
</gene>
<dbReference type="PANTHER" id="PTHR42776">
    <property type="entry name" value="SERINE PEPTIDASE S9 FAMILY MEMBER"/>
    <property type="match status" value="1"/>
</dbReference>
<accession>A0ABV6XT21</accession>
<organism evidence="4 5">
    <name type="scientific">Streptacidiphilus jeojiensis</name>
    <dbReference type="NCBI Taxonomy" id="3229225"/>
    <lineage>
        <taxon>Bacteria</taxon>
        <taxon>Bacillati</taxon>
        <taxon>Actinomycetota</taxon>
        <taxon>Actinomycetes</taxon>
        <taxon>Kitasatosporales</taxon>
        <taxon>Streptomycetaceae</taxon>
        <taxon>Streptacidiphilus</taxon>
    </lineage>
</organism>
<evidence type="ECO:0000313" key="5">
    <source>
        <dbReference type="Proteomes" id="UP001592581"/>
    </source>
</evidence>
<name>A0ABV6XT21_9ACTN</name>